<evidence type="ECO:0000313" key="2">
    <source>
        <dbReference type="EMBL" id="QQS82426.1"/>
    </source>
</evidence>
<dbReference type="AlphaFoldDB" id="A0A143PBX8"/>
<evidence type="ECO:0000313" key="3">
    <source>
        <dbReference type="EMBL" id="RZI03886.1"/>
    </source>
</evidence>
<keyword evidence="1" id="KW-0732">Signal</keyword>
<reference evidence="3 4" key="1">
    <citation type="submission" date="2018-11" db="EMBL/GenBank/DDBJ databases">
        <title>Genomic profiling of Staphylococcus species from a Poultry farm system in KwaZulu-Natal, South Africa.</title>
        <authorList>
            <person name="Amoako D.G."/>
            <person name="Somboro A.M."/>
            <person name="Abia A.L.K."/>
            <person name="Bester L.A."/>
            <person name="Essack S.Y."/>
        </authorList>
    </citation>
    <scope>NUCLEOTIDE SEQUENCE [LARGE SCALE GENOMIC DNA]</scope>
    <source>
        <strain evidence="3 4">SA11</strain>
    </source>
</reference>
<dbReference type="OrthoDB" id="2405874at2"/>
<protein>
    <submittedName>
        <fullName evidence="2">Complement inhibitor SCIN family protein</fullName>
    </submittedName>
</protein>
<dbReference type="GeneID" id="93727706"/>
<feature type="signal peptide" evidence="1">
    <location>
        <begin position="1"/>
        <end position="30"/>
    </location>
</feature>
<keyword evidence="5" id="KW-1185">Reference proteome</keyword>
<reference evidence="2 5" key="2">
    <citation type="submission" date="2021-01" db="EMBL/GenBank/DDBJ databases">
        <title>FDA dAtabase for Regulatory Grade micrObial Sequences (FDA-ARGOS): Supporting development and validation of Infectious Disease Dx tests.</title>
        <authorList>
            <person name="Sproer C."/>
            <person name="Gronow S."/>
            <person name="Severitt S."/>
            <person name="Schroder I."/>
            <person name="Tallon L."/>
            <person name="Sadzewicz L."/>
            <person name="Zhao X."/>
            <person name="Boylan J."/>
            <person name="Ott S."/>
            <person name="Bowen H."/>
            <person name="Vavikolanu K."/>
            <person name="Mehta A."/>
            <person name="Aluvathingal J."/>
            <person name="Nadendla S."/>
            <person name="Lowell S."/>
            <person name="Myers T."/>
            <person name="Yan Y."/>
            <person name="Sichtig H."/>
        </authorList>
    </citation>
    <scope>NUCLEOTIDE SEQUENCE [LARGE SCALE GENOMIC DNA]</scope>
    <source>
        <strain evidence="2 5">FDAARGOS_1148</strain>
    </source>
</reference>
<evidence type="ECO:0000313" key="4">
    <source>
        <dbReference type="Proteomes" id="UP000293854"/>
    </source>
</evidence>
<dbReference type="InterPro" id="IPR021612">
    <property type="entry name" value="SCIN"/>
</dbReference>
<dbReference type="KEGG" id="scv:A4G25_07490"/>
<evidence type="ECO:0000313" key="5">
    <source>
        <dbReference type="Proteomes" id="UP000595942"/>
    </source>
</evidence>
<dbReference type="EMBL" id="RQTE01000044">
    <property type="protein sequence ID" value="RZI03886.1"/>
    <property type="molecule type" value="Genomic_DNA"/>
</dbReference>
<dbReference type="Pfam" id="PF11546">
    <property type="entry name" value="CompInhib_SCIN"/>
    <property type="match status" value="1"/>
</dbReference>
<sequence>MNFKQFLLSGLAVALLGSAGANVFSNQAEAASYGAYEFRDYDVTAKENLKNLLNASSYYKAMAKESGARFYQNKLNQELHFAKKQQNASNDSQVVTAINRLSAVYNEVFQIHLQTEKGSSDVQSKKTELQNLIIKANSLLTESHHSMNQDEAQLKKTVEQAKTVLNQAQPGYELVNAISSVQQGIKNVEQYKAFVNHR</sequence>
<dbReference type="EMBL" id="CP068073">
    <property type="protein sequence ID" value="QQS82426.1"/>
    <property type="molecule type" value="Genomic_DNA"/>
</dbReference>
<proteinExistence type="predicted"/>
<dbReference type="Proteomes" id="UP000595942">
    <property type="component" value="Chromosome"/>
</dbReference>
<dbReference type="RefSeq" id="WP_047132255.1">
    <property type="nucleotide sequence ID" value="NZ_CP015114.1"/>
</dbReference>
<gene>
    <name evidence="3" type="ORF">EIG99_02080</name>
    <name evidence="2" type="ORF">I6J05_11035</name>
</gene>
<evidence type="ECO:0000256" key="1">
    <source>
        <dbReference type="SAM" id="SignalP"/>
    </source>
</evidence>
<accession>A0A143PBX8</accession>
<organism evidence="3 4">
    <name type="scientific">Staphylococcus condimenti</name>
    <dbReference type="NCBI Taxonomy" id="70255"/>
    <lineage>
        <taxon>Bacteria</taxon>
        <taxon>Bacillati</taxon>
        <taxon>Bacillota</taxon>
        <taxon>Bacilli</taxon>
        <taxon>Bacillales</taxon>
        <taxon>Staphylococcaceae</taxon>
        <taxon>Staphylococcus</taxon>
    </lineage>
</organism>
<name>A0A143PBX8_9STAP</name>
<dbReference type="Proteomes" id="UP000293854">
    <property type="component" value="Unassembled WGS sequence"/>
</dbReference>
<feature type="chain" id="PRO_5044548782" evidence="1">
    <location>
        <begin position="31"/>
        <end position="198"/>
    </location>
</feature>